<evidence type="ECO:0000313" key="1">
    <source>
        <dbReference type="EMBL" id="QJC57543.1"/>
    </source>
</evidence>
<evidence type="ECO:0000313" key="2">
    <source>
        <dbReference type="Proteomes" id="UP000502041"/>
    </source>
</evidence>
<dbReference type="Proteomes" id="UP000502041">
    <property type="component" value="Chromosome"/>
</dbReference>
<keyword evidence="2" id="KW-1185">Reference proteome</keyword>
<dbReference type="InterPro" id="IPR029069">
    <property type="entry name" value="HotDog_dom_sf"/>
</dbReference>
<reference evidence="1 2" key="1">
    <citation type="submission" date="2020-04" db="EMBL/GenBank/DDBJ databases">
        <title>Complete genome of a Psychrophilic, Marine, Gas Vacuolate Bacterium Polaromonas vacuolata KCTC 22033T.</title>
        <authorList>
            <person name="Hwang K."/>
            <person name="Kim K.M."/>
        </authorList>
    </citation>
    <scope>NUCLEOTIDE SEQUENCE [LARGE SCALE GENOMIC DNA]</scope>
    <source>
        <strain evidence="1 2">KCTC 22033</strain>
    </source>
</reference>
<dbReference type="SUPFAM" id="SSF54637">
    <property type="entry name" value="Thioesterase/thiol ester dehydrase-isomerase"/>
    <property type="match status" value="1"/>
</dbReference>
<accession>A0A6H2HCM4</accession>
<dbReference type="Gene3D" id="3.10.129.10">
    <property type="entry name" value="Hotdog Thioesterase"/>
    <property type="match status" value="1"/>
</dbReference>
<dbReference type="InterPro" id="IPR027961">
    <property type="entry name" value="DUF4442"/>
</dbReference>
<sequence length="173" mass="18784">MQALPNRMARQLDRLCEVPAFARGWFRNVVMRRALTHYGADSLNFLQVSSSAVEIGMKRQSGQSGQSDLAQHLPAAALNLLVETASSTLLGMNVRDDCQLRLKALSLNFLQPASGNLRATASLTPEQRAFMQASNSGEVRLAVSVTDQAGVTPVNCEFIWAWTAHSPGKNQSA</sequence>
<protein>
    <recommendedName>
        <fullName evidence="3">Thioesterase putative domain-containing protein</fullName>
    </recommendedName>
</protein>
<dbReference type="KEGG" id="pvac:HC248_02872"/>
<dbReference type="Pfam" id="PF14539">
    <property type="entry name" value="DUF4442"/>
    <property type="match status" value="1"/>
</dbReference>
<organism evidence="1 2">
    <name type="scientific">Polaromonas vacuolata</name>
    <dbReference type="NCBI Taxonomy" id="37448"/>
    <lineage>
        <taxon>Bacteria</taxon>
        <taxon>Pseudomonadati</taxon>
        <taxon>Pseudomonadota</taxon>
        <taxon>Betaproteobacteria</taxon>
        <taxon>Burkholderiales</taxon>
        <taxon>Comamonadaceae</taxon>
        <taxon>Polaromonas</taxon>
    </lineage>
</organism>
<gene>
    <name evidence="1" type="ORF">HC248_02872</name>
</gene>
<name>A0A6H2HCM4_9BURK</name>
<dbReference type="EMBL" id="CP051461">
    <property type="protein sequence ID" value="QJC57543.1"/>
    <property type="molecule type" value="Genomic_DNA"/>
</dbReference>
<evidence type="ECO:0008006" key="3">
    <source>
        <dbReference type="Google" id="ProtNLM"/>
    </source>
</evidence>
<dbReference type="AlphaFoldDB" id="A0A6H2HCM4"/>
<proteinExistence type="predicted"/>